<dbReference type="RefSeq" id="WP_183403984.1">
    <property type="nucleotide sequence ID" value="NZ_JACHGG010000003.1"/>
</dbReference>
<protein>
    <submittedName>
        <fullName evidence="1">Uncharacterized protein</fullName>
    </submittedName>
</protein>
<keyword evidence="2" id="KW-1185">Reference proteome</keyword>
<sequence length="90" mass="10549">MRHSDLPERWKTKLQDYLTAKGSNRETLSASDFPAESMVHIEFEDDSKIEFRYAFAIEAPELKEIAVFTEHCGYHLFQLHKGMTIKTEKQ</sequence>
<dbReference type="AlphaFoldDB" id="A0A7W9WC02"/>
<organism evidence="1 2">
    <name type="scientific">Hymenobacter luteus</name>
    <dbReference type="NCBI Taxonomy" id="1411122"/>
    <lineage>
        <taxon>Bacteria</taxon>
        <taxon>Pseudomonadati</taxon>
        <taxon>Bacteroidota</taxon>
        <taxon>Cytophagia</taxon>
        <taxon>Cytophagales</taxon>
        <taxon>Hymenobacteraceae</taxon>
        <taxon>Hymenobacter</taxon>
    </lineage>
</organism>
<accession>A0A7W9WC02</accession>
<evidence type="ECO:0000313" key="1">
    <source>
        <dbReference type="EMBL" id="MBB6059543.1"/>
    </source>
</evidence>
<dbReference type="EMBL" id="JACHGG010000003">
    <property type="protein sequence ID" value="MBB6059543.1"/>
    <property type="molecule type" value="Genomic_DNA"/>
</dbReference>
<dbReference type="Proteomes" id="UP000532746">
    <property type="component" value="Unassembled WGS sequence"/>
</dbReference>
<comment type="caution">
    <text evidence="1">The sequence shown here is derived from an EMBL/GenBank/DDBJ whole genome shotgun (WGS) entry which is preliminary data.</text>
</comment>
<evidence type="ECO:0000313" key="2">
    <source>
        <dbReference type="Proteomes" id="UP000532746"/>
    </source>
</evidence>
<reference evidence="1 2" key="1">
    <citation type="submission" date="2020-08" db="EMBL/GenBank/DDBJ databases">
        <title>Genomic Encyclopedia of Type Strains, Phase IV (KMG-IV): sequencing the most valuable type-strain genomes for metagenomic binning, comparative biology and taxonomic classification.</title>
        <authorList>
            <person name="Goeker M."/>
        </authorList>
    </citation>
    <scope>NUCLEOTIDE SEQUENCE [LARGE SCALE GENOMIC DNA]</scope>
    <source>
        <strain evidence="1 2">DSM 26718</strain>
    </source>
</reference>
<name>A0A7W9WC02_9BACT</name>
<gene>
    <name evidence="1" type="ORF">HNQ93_002403</name>
</gene>
<proteinExistence type="predicted"/>